<keyword evidence="3" id="KW-1185">Reference proteome</keyword>
<feature type="transmembrane region" description="Helical" evidence="1">
    <location>
        <begin position="58"/>
        <end position="84"/>
    </location>
</feature>
<comment type="caution">
    <text evidence="2">The sequence shown here is derived from an EMBL/GenBank/DDBJ whole genome shotgun (WGS) entry which is preliminary data.</text>
</comment>
<feature type="transmembrane region" description="Helical" evidence="1">
    <location>
        <begin position="165"/>
        <end position="187"/>
    </location>
</feature>
<dbReference type="EMBL" id="JACHVC010000012">
    <property type="protein sequence ID" value="MBC2606541.1"/>
    <property type="molecule type" value="Genomic_DNA"/>
</dbReference>
<feature type="transmembrane region" description="Helical" evidence="1">
    <location>
        <begin position="134"/>
        <end position="153"/>
    </location>
</feature>
<evidence type="ECO:0000313" key="2">
    <source>
        <dbReference type="EMBL" id="MBC2606541.1"/>
    </source>
</evidence>
<accession>A0A7X1B6G8</accession>
<organism evidence="2 3">
    <name type="scientific">Pelagicoccus albus</name>
    <dbReference type="NCBI Taxonomy" id="415222"/>
    <lineage>
        <taxon>Bacteria</taxon>
        <taxon>Pseudomonadati</taxon>
        <taxon>Verrucomicrobiota</taxon>
        <taxon>Opitutia</taxon>
        <taxon>Puniceicoccales</taxon>
        <taxon>Pelagicoccaceae</taxon>
        <taxon>Pelagicoccus</taxon>
    </lineage>
</organism>
<name>A0A7X1B6G8_9BACT</name>
<sequence length="322" mass="34557">MSHTQTESKSLLALAITGLVCWGFALYLPLSQVSKFGLINLGRLISVGESFRNNGQHILALVTDLTIVVFPTLLFLLLPIIVISQNRTSPVPGARFAFSICAAGKEWAMPEVLMLSALVAFIKLGDLATAEFDTGFYFLLASSLILIYLLRAVRLPKPRLRGSRNAAWALLISATILLVPANVLPIMEVRSVSGTSRSTIIGGVADLSGHGLWGIASIVFIASILVPFGKIGSVAWLLFSEKNSATLERQNRIHRALHVIGRWSMLDIFLIGILAGLVDFGAIATIQAGPAAPAFAASVVLTILALNKVDHPNFQLQTQPTP</sequence>
<proteinExistence type="predicted"/>
<evidence type="ECO:0000256" key="1">
    <source>
        <dbReference type="SAM" id="Phobius"/>
    </source>
</evidence>
<evidence type="ECO:0000313" key="3">
    <source>
        <dbReference type="Proteomes" id="UP000526501"/>
    </source>
</evidence>
<feature type="transmembrane region" description="Helical" evidence="1">
    <location>
        <begin position="212"/>
        <end position="239"/>
    </location>
</feature>
<feature type="transmembrane region" description="Helical" evidence="1">
    <location>
        <begin position="12"/>
        <end position="30"/>
    </location>
</feature>
<keyword evidence="1" id="KW-0812">Transmembrane</keyword>
<feature type="transmembrane region" description="Helical" evidence="1">
    <location>
        <begin position="96"/>
        <end position="122"/>
    </location>
</feature>
<dbReference type="Proteomes" id="UP000526501">
    <property type="component" value="Unassembled WGS sequence"/>
</dbReference>
<reference evidence="2 3" key="1">
    <citation type="submission" date="2020-07" db="EMBL/GenBank/DDBJ databases">
        <authorList>
            <person name="Feng X."/>
        </authorList>
    </citation>
    <scope>NUCLEOTIDE SEQUENCE [LARGE SCALE GENOMIC DNA]</scope>
    <source>
        <strain evidence="2 3">JCM23202</strain>
    </source>
</reference>
<dbReference type="InterPro" id="IPR007498">
    <property type="entry name" value="PqiA-like"/>
</dbReference>
<gene>
    <name evidence="2" type="ORF">H5P27_10855</name>
</gene>
<dbReference type="AlphaFoldDB" id="A0A7X1B6G8"/>
<feature type="transmembrane region" description="Helical" evidence="1">
    <location>
        <begin position="260"/>
        <end position="278"/>
    </location>
</feature>
<protein>
    <submittedName>
        <fullName evidence="2">Paraquat-inducible protein A</fullName>
    </submittedName>
</protein>
<feature type="transmembrane region" description="Helical" evidence="1">
    <location>
        <begin position="284"/>
        <end position="306"/>
    </location>
</feature>
<keyword evidence="1" id="KW-0472">Membrane</keyword>
<dbReference type="Pfam" id="PF04403">
    <property type="entry name" value="PqiA"/>
    <property type="match status" value="2"/>
</dbReference>
<keyword evidence="1" id="KW-1133">Transmembrane helix</keyword>
<dbReference type="RefSeq" id="WP_185660411.1">
    <property type="nucleotide sequence ID" value="NZ_CAWPOO010000012.1"/>
</dbReference>